<dbReference type="RefSeq" id="WP_134532105.1">
    <property type="nucleotide sequence ID" value="NZ_SOFG01000004.1"/>
</dbReference>
<dbReference type="Proteomes" id="UP000297608">
    <property type="component" value="Unassembled WGS sequence"/>
</dbReference>
<name>A0ABY2IJ03_9MICO</name>
<feature type="region of interest" description="Disordered" evidence="1">
    <location>
        <begin position="54"/>
        <end position="85"/>
    </location>
</feature>
<reference evidence="2 3" key="1">
    <citation type="submission" date="2019-03" db="EMBL/GenBank/DDBJ databases">
        <title>Genomics of glacier-inhabiting Cryobacterium strains.</title>
        <authorList>
            <person name="Liu Q."/>
            <person name="Xin Y.-H."/>
        </authorList>
    </citation>
    <scope>NUCLEOTIDE SEQUENCE [LARGE SCALE GENOMIC DNA]</scope>
    <source>
        <strain evidence="2 3">MDB2-B</strain>
    </source>
</reference>
<comment type="caution">
    <text evidence="2">The sequence shown here is derived from an EMBL/GenBank/DDBJ whole genome shotgun (WGS) entry which is preliminary data.</text>
</comment>
<accession>A0ABY2IJ03</accession>
<proteinExistence type="predicted"/>
<evidence type="ECO:0000256" key="1">
    <source>
        <dbReference type="SAM" id="MobiDB-lite"/>
    </source>
</evidence>
<sequence>MPTAARTSGANLTLTESINVAWSSVKESGVPDHMQGRAFTEALRSTLNSVQHATATGHGLGTPSVSREEPDGRKAESGGEQEAPIPEEVVFRRVSDETGIPVDKLLLVFHIDDGAVKLIGQHTKYGSTTAEQARAVAQIVTVVRKVGMGHSDTAFEVIKVACESKHCYDSKNFASQHLPKIDGFVVKGESKARRLEARGSGIAALPDLIDRVLGVL</sequence>
<protein>
    <submittedName>
        <fullName evidence="2">Uncharacterized protein</fullName>
    </submittedName>
</protein>
<keyword evidence="3" id="KW-1185">Reference proteome</keyword>
<evidence type="ECO:0000313" key="3">
    <source>
        <dbReference type="Proteomes" id="UP000297608"/>
    </source>
</evidence>
<organism evidence="2 3">
    <name type="scientific">Cryobacterium algoricola</name>
    <dbReference type="NCBI Taxonomy" id="1259183"/>
    <lineage>
        <taxon>Bacteria</taxon>
        <taxon>Bacillati</taxon>
        <taxon>Actinomycetota</taxon>
        <taxon>Actinomycetes</taxon>
        <taxon>Micrococcales</taxon>
        <taxon>Microbacteriaceae</taxon>
        <taxon>Cryobacterium</taxon>
    </lineage>
</organism>
<feature type="compositionally biased region" description="Basic and acidic residues" evidence="1">
    <location>
        <begin position="66"/>
        <end position="77"/>
    </location>
</feature>
<dbReference type="EMBL" id="SOFG01000004">
    <property type="protein sequence ID" value="TFB90458.1"/>
    <property type="molecule type" value="Genomic_DNA"/>
</dbReference>
<gene>
    <name evidence="2" type="ORF">E3O44_02260</name>
</gene>
<evidence type="ECO:0000313" key="2">
    <source>
        <dbReference type="EMBL" id="TFB90458.1"/>
    </source>
</evidence>